<comment type="caution">
    <text evidence="7">The sequence shown here is derived from an EMBL/GenBank/DDBJ whole genome shotgun (WGS) entry which is preliminary data.</text>
</comment>
<dbReference type="GO" id="GO:0003729">
    <property type="term" value="F:mRNA binding"/>
    <property type="evidence" value="ECO:0007669"/>
    <property type="project" value="TreeGrafter"/>
</dbReference>
<keyword evidence="1" id="KW-0479">Metal-binding</keyword>
<reference evidence="8" key="1">
    <citation type="journal article" date="2017" name="Plant J.">
        <title>The pomegranate (Punica granatum L.) genome and the genomics of punicalagin biosynthesis.</title>
        <authorList>
            <person name="Qin G."/>
            <person name="Xu C."/>
            <person name="Ming R."/>
            <person name="Tang H."/>
            <person name="Guyot R."/>
            <person name="Kramer E.M."/>
            <person name="Hu Y."/>
            <person name="Yi X."/>
            <person name="Qi Y."/>
            <person name="Xu X."/>
            <person name="Gao Z."/>
            <person name="Pan H."/>
            <person name="Jian J."/>
            <person name="Tian Y."/>
            <person name="Yue Z."/>
            <person name="Xu Y."/>
        </authorList>
    </citation>
    <scope>NUCLEOTIDE SEQUENCE [LARGE SCALE GENOMIC DNA]</scope>
    <source>
        <strain evidence="8">cv. Dabenzi</strain>
    </source>
</reference>
<evidence type="ECO:0000256" key="1">
    <source>
        <dbReference type="ARBA" id="ARBA00022723"/>
    </source>
</evidence>
<evidence type="ECO:0000256" key="4">
    <source>
        <dbReference type="PROSITE-ProRule" id="PRU00322"/>
    </source>
</evidence>
<dbReference type="InterPro" id="IPR036443">
    <property type="entry name" value="Znf_RanBP2_sf"/>
</dbReference>
<dbReference type="PANTHER" id="PTHR23111:SF23">
    <property type="entry name" value="RAN BP2_NZF ZINC FINGER-LIKE SUPERFAMILY PROTEIN"/>
    <property type="match status" value="1"/>
</dbReference>
<feature type="domain" description="RanBP2-type" evidence="6">
    <location>
        <begin position="313"/>
        <end position="342"/>
    </location>
</feature>
<dbReference type="Pfam" id="PF00641">
    <property type="entry name" value="Zn_ribbon_RanBP"/>
    <property type="match status" value="2"/>
</dbReference>
<dbReference type="Gene3D" id="4.10.1060.10">
    <property type="entry name" value="Zinc finger, RanBP2-type"/>
    <property type="match status" value="3"/>
</dbReference>
<organism evidence="7 8">
    <name type="scientific">Punica granatum</name>
    <name type="common">Pomegranate</name>
    <dbReference type="NCBI Taxonomy" id="22663"/>
    <lineage>
        <taxon>Eukaryota</taxon>
        <taxon>Viridiplantae</taxon>
        <taxon>Streptophyta</taxon>
        <taxon>Embryophyta</taxon>
        <taxon>Tracheophyta</taxon>
        <taxon>Spermatophyta</taxon>
        <taxon>Magnoliopsida</taxon>
        <taxon>eudicotyledons</taxon>
        <taxon>Gunneridae</taxon>
        <taxon>Pentapetalae</taxon>
        <taxon>rosids</taxon>
        <taxon>malvids</taxon>
        <taxon>Myrtales</taxon>
        <taxon>Lythraceae</taxon>
        <taxon>Punica</taxon>
    </lineage>
</organism>
<name>A0A218WV00_PUNGR</name>
<dbReference type="PANTHER" id="PTHR23111">
    <property type="entry name" value="ZINC FINGER PROTEIN"/>
    <property type="match status" value="1"/>
</dbReference>
<feature type="compositionally biased region" description="Low complexity" evidence="5">
    <location>
        <begin position="52"/>
        <end position="67"/>
    </location>
</feature>
<dbReference type="Proteomes" id="UP000197138">
    <property type="component" value="Unassembled WGS sequence"/>
</dbReference>
<accession>A0A218WV00</accession>
<evidence type="ECO:0000256" key="3">
    <source>
        <dbReference type="ARBA" id="ARBA00022833"/>
    </source>
</evidence>
<keyword evidence="2 4" id="KW-0863">Zinc-finger</keyword>
<feature type="region of interest" description="Disordered" evidence="5">
    <location>
        <begin position="37"/>
        <end position="67"/>
    </location>
</feature>
<keyword evidence="3" id="KW-0862">Zinc</keyword>
<feature type="domain" description="RanBP2-type" evidence="6">
    <location>
        <begin position="346"/>
        <end position="375"/>
    </location>
</feature>
<feature type="compositionally biased region" description="Basic and acidic residues" evidence="5">
    <location>
        <begin position="387"/>
        <end position="396"/>
    </location>
</feature>
<evidence type="ECO:0000256" key="2">
    <source>
        <dbReference type="ARBA" id="ARBA00022771"/>
    </source>
</evidence>
<dbReference type="PROSITE" id="PS50199">
    <property type="entry name" value="ZF_RANBP2_2"/>
    <property type="match status" value="3"/>
</dbReference>
<dbReference type="EMBL" id="MTKT01003159">
    <property type="protein sequence ID" value="OWM76677.1"/>
    <property type="molecule type" value="Genomic_DNA"/>
</dbReference>
<dbReference type="GO" id="GO:0008270">
    <property type="term" value="F:zinc ion binding"/>
    <property type="evidence" value="ECO:0007669"/>
    <property type="project" value="UniProtKB-KW"/>
</dbReference>
<dbReference type="InterPro" id="IPR001876">
    <property type="entry name" value="Znf_RanBP2"/>
</dbReference>
<proteinExistence type="predicted"/>
<dbReference type="PROSITE" id="PS01358">
    <property type="entry name" value="ZF_RANBP2_1"/>
    <property type="match status" value="3"/>
</dbReference>
<evidence type="ECO:0000259" key="6">
    <source>
        <dbReference type="PROSITE" id="PS50199"/>
    </source>
</evidence>
<feature type="domain" description="RanBP2-type" evidence="6">
    <location>
        <begin position="269"/>
        <end position="298"/>
    </location>
</feature>
<sequence length="517" mass="58839">MLRRFPARHAHLLLARDVPFLLPVSLLHNHTRVFVPTNPPKPADELEELPCSKPTTNTAPASSSTAKVSHPWPEWVNLMDVLSREGYFDGDGDPFHVNGGALGPKESNSIRTACLNFSRDRNHIMGCLSSKHIRVIVECGCPSTDRKVINSSKRLRAYLGLDESNVCSSCNLRGNCERAFVEAQEGECGRTVDVMRILLTYGLDPVFSTVENKPCLNITVKESVRNLLKQMVEYSTNLPISHSLKPTRVEDPSTNPNSQGKDHTDNPLRQGDWHCPKCNFMNFSRNIKCLRCDEVNEEKLRQIREEQEHLPLKRGDWICDKCSFLNFAKNTRCFQCKAKPPKRQLNPGEWECESCNYLNFRRNAICLKCDHRRPKALNVSNISLRPGDGKERKYEAGDGANSPPSLRRQGLHRGANDWRFVDGEEENEGREQLNSVDELSRFIDFPIAGGKSDLSRDPQKREEWKSKMVERKEIGAGGETKSRDVLQACRIPARPERSECVREEDDMVDWFGIRDKL</sequence>
<dbReference type="AlphaFoldDB" id="A0A218WV00"/>
<dbReference type="SUPFAM" id="SSF90209">
    <property type="entry name" value="Ran binding protein zinc finger-like"/>
    <property type="match status" value="3"/>
</dbReference>
<gene>
    <name evidence="7" type="ORF">CDL15_Pgr009242</name>
</gene>
<dbReference type="SMART" id="SM00547">
    <property type="entry name" value="ZnF_RBZ"/>
    <property type="match status" value="3"/>
</dbReference>
<protein>
    <recommendedName>
        <fullName evidence="6">RanBP2-type domain-containing protein</fullName>
    </recommendedName>
</protein>
<feature type="region of interest" description="Disordered" evidence="5">
    <location>
        <begin position="382"/>
        <end position="413"/>
    </location>
</feature>
<feature type="region of interest" description="Disordered" evidence="5">
    <location>
        <begin position="243"/>
        <end position="268"/>
    </location>
</feature>
<evidence type="ECO:0000313" key="7">
    <source>
        <dbReference type="EMBL" id="OWM76677.1"/>
    </source>
</evidence>
<evidence type="ECO:0000313" key="8">
    <source>
        <dbReference type="Proteomes" id="UP000197138"/>
    </source>
</evidence>
<dbReference type="GO" id="GO:0005737">
    <property type="term" value="C:cytoplasm"/>
    <property type="evidence" value="ECO:0007669"/>
    <property type="project" value="TreeGrafter"/>
</dbReference>
<evidence type="ECO:0000256" key="5">
    <source>
        <dbReference type="SAM" id="MobiDB-lite"/>
    </source>
</evidence>